<accession>A0ABD0ND08</accession>
<reference evidence="2 3" key="1">
    <citation type="submission" date="2024-05" db="EMBL/GenBank/DDBJ databases">
        <title>Genome sequencing and assembly of Indian major carp, Cirrhinus mrigala (Hamilton, 1822).</title>
        <authorList>
            <person name="Mohindra V."/>
            <person name="Chowdhury L.M."/>
            <person name="Lal K."/>
            <person name="Jena J.K."/>
        </authorList>
    </citation>
    <scope>NUCLEOTIDE SEQUENCE [LARGE SCALE GENOMIC DNA]</scope>
    <source>
        <strain evidence="2">CM1030</strain>
        <tissue evidence="2">Blood</tissue>
    </source>
</reference>
<gene>
    <name evidence="2" type="ORF">M9458_046857</name>
</gene>
<organism evidence="2 3">
    <name type="scientific">Cirrhinus mrigala</name>
    <name type="common">Mrigala</name>
    <dbReference type="NCBI Taxonomy" id="683832"/>
    <lineage>
        <taxon>Eukaryota</taxon>
        <taxon>Metazoa</taxon>
        <taxon>Chordata</taxon>
        <taxon>Craniata</taxon>
        <taxon>Vertebrata</taxon>
        <taxon>Euteleostomi</taxon>
        <taxon>Actinopterygii</taxon>
        <taxon>Neopterygii</taxon>
        <taxon>Teleostei</taxon>
        <taxon>Ostariophysi</taxon>
        <taxon>Cypriniformes</taxon>
        <taxon>Cyprinidae</taxon>
        <taxon>Labeoninae</taxon>
        <taxon>Labeonini</taxon>
        <taxon>Cirrhinus</taxon>
    </lineage>
</organism>
<proteinExistence type="predicted"/>
<feature type="region of interest" description="Disordered" evidence="1">
    <location>
        <begin position="1"/>
        <end position="63"/>
    </location>
</feature>
<dbReference type="AlphaFoldDB" id="A0ABD0ND08"/>
<name>A0ABD0ND08_CIRMR</name>
<comment type="caution">
    <text evidence="2">The sequence shown here is derived from an EMBL/GenBank/DDBJ whole genome shotgun (WGS) entry which is preliminary data.</text>
</comment>
<feature type="compositionally biased region" description="Polar residues" evidence="1">
    <location>
        <begin position="31"/>
        <end position="40"/>
    </location>
</feature>
<keyword evidence="3" id="KW-1185">Reference proteome</keyword>
<feature type="compositionally biased region" description="Polar residues" evidence="1">
    <location>
        <begin position="54"/>
        <end position="63"/>
    </location>
</feature>
<evidence type="ECO:0000313" key="2">
    <source>
        <dbReference type="EMBL" id="KAL0158781.1"/>
    </source>
</evidence>
<evidence type="ECO:0000256" key="1">
    <source>
        <dbReference type="SAM" id="MobiDB-lite"/>
    </source>
</evidence>
<feature type="compositionally biased region" description="Basic and acidic residues" evidence="1">
    <location>
        <begin position="41"/>
        <end position="53"/>
    </location>
</feature>
<feature type="non-terminal residue" evidence="2">
    <location>
        <position position="1"/>
    </location>
</feature>
<dbReference type="EMBL" id="JAMKFB020000023">
    <property type="protein sequence ID" value="KAL0158781.1"/>
    <property type="molecule type" value="Genomic_DNA"/>
</dbReference>
<dbReference type="PANTHER" id="PTHR12784">
    <property type="entry name" value="STEERIN"/>
    <property type="match status" value="1"/>
</dbReference>
<dbReference type="PANTHER" id="PTHR12784:SF3">
    <property type="entry name" value="NEURON NAVIGATOR 1"/>
    <property type="match status" value="1"/>
</dbReference>
<feature type="non-terminal residue" evidence="2">
    <location>
        <position position="63"/>
    </location>
</feature>
<sequence length="63" mass="7049">DPVEWVRDTLPWPSAQQDQAKLFHLPPPTTGPNSAPTQQPSDDRDMSNKDKDMSLSTMESDPL</sequence>
<dbReference type="Proteomes" id="UP001529510">
    <property type="component" value="Unassembled WGS sequence"/>
</dbReference>
<dbReference type="InterPro" id="IPR039041">
    <property type="entry name" value="Nav/unc-53"/>
</dbReference>
<evidence type="ECO:0000313" key="3">
    <source>
        <dbReference type="Proteomes" id="UP001529510"/>
    </source>
</evidence>
<protein>
    <submittedName>
        <fullName evidence="2">Uncharacterized protein</fullName>
    </submittedName>
</protein>